<dbReference type="RefSeq" id="WP_099326645.1">
    <property type="nucleotide sequence ID" value="NZ_LT934425.1"/>
</dbReference>
<name>A0A2C9CKJ2_KUEST</name>
<sequence length="191" mass="22415">MKKIKVYDKVKWHYPEGKNCTDLDSAKTHFKIIMEWLNKNNLLTPYGREIYEIGIDSDFSLTSEMVNEQGNLILQKCYKIWLKMIDYKKRPDVAVFEGCLRDVMEDKNMELDILIRIVIKKKEFEKRIGKKPTRLYLTSSDEQDITALPATKIGELAGFFAQYGAKEAIKRTGNKFKEMEVIWDSPEFKVE</sequence>
<dbReference type="AlphaFoldDB" id="A0A2C9CKJ2"/>
<evidence type="ECO:0000313" key="2">
    <source>
        <dbReference type="Proteomes" id="UP000221734"/>
    </source>
</evidence>
<gene>
    <name evidence="1" type="ORF">KSMBR1_3692</name>
</gene>
<reference evidence="2" key="1">
    <citation type="submission" date="2017-10" db="EMBL/GenBank/DDBJ databases">
        <authorList>
            <person name="Frank J."/>
        </authorList>
    </citation>
    <scope>NUCLEOTIDE SEQUENCE [LARGE SCALE GENOMIC DNA]</scope>
</reference>
<keyword evidence="2" id="KW-1185">Reference proteome</keyword>
<dbReference type="EMBL" id="LT934425">
    <property type="protein sequence ID" value="SOH06165.1"/>
    <property type="molecule type" value="Genomic_DNA"/>
</dbReference>
<organism evidence="1 2">
    <name type="scientific">Kuenenia stuttgartiensis</name>
    <dbReference type="NCBI Taxonomy" id="174633"/>
    <lineage>
        <taxon>Bacteria</taxon>
        <taxon>Pseudomonadati</taxon>
        <taxon>Planctomycetota</taxon>
        <taxon>Candidatus Brocadiia</taxon>
        <taxon>Candidatus Brocadiales</taxon>
        <taxon>Candidatus Brocadiaceae</taxon>
        <taxon>Candidatus Kuenenia</taxon>
    </lineage>
</organism>
<accession>A0A2C9CKJ2</accession>
<protein>
    <submittedName>
        <fullName evidence="1">Uncharacterized protein</fullName>
    </submittedName>
</protein>
<evidence type="ECO:0000313" key="1">
    <source>
        <dbReference type="EMBL" id="SOH06165.1"/>
    </source>
</evidence>
<proteinExistence type="predicted"/>
<dbReference type="Proteomes" id="UP000221734">
    <property type="component" value="Chromosome Kuenenia_stuttgartiensis_MBR1"/>
</dbReference>
<dbReference type="KEGG" id="kst:KSMBR1_3692"/>